<keyword evidence="7 10" id="KW-1133">Transmembrane helix</keyword>
<dbReference type="GeneID" id="57395422"/>
<dbReference type="GO" id="GO:0030991">
    <property type="term" value="C:intraciliary transport particle A"/>
    <property type="evidence" value="ECO:0007669"/>
    <property type="project" value="TreeGrafter"/>
</dbReference>
<evidence type="ECO:0000256" key="9">
    <source>
        <dbReference type="ARBA" id="ARBA00023244"/>
    </source>
</evidence>
<accession>A0A679G6P5</accession>
<organism evidence="12 16">
    <name type="scientific">Metapseudomonas otitidis</name>
    <dbReference type="NCBI Taxonomy" id="319939"/>
    <lineage>
        <taxon>Bacteria</taxon>
        <taxon>Pseudomonadati</taxon>
        <taxon>Pseudomonadota</taxon>
        <taxon>Gammaproteobacteria</taxon>
        <taxon>Pseudomonadales</taxon>
        <taxon>Pseudomonadaceae</taxon>
        <taxon>Metapseudomonas</taxon>
    </lineage>
</organism>
<keyword evidence="5" id="KW-0997">Cell inner membrane</keyword>
<evidence type="ECO:0000313" key="14">
    <source>
        <dbReference type="EMBL" id="MWK56365.1"/>
    </source>
</evidence>
<keyword evidence="17" id="KW-1185">Reference proteome</keyword>
<evidence type="ECO:0000313" key="17">
    <source>
        <dbReference type="Proteomes" id="UP001273935"/>
    </source>
</evidence>
<feature type="domain" description="HemY N-terminal" evidence="11">
    <location>
        <begin position="27"/>
        <end position="131"/>
    </location>
</feature>
<dbReference type="GO" id="GO:0006779">
    <property type="term" value="P:porphyrin-containing compound biosynthetic process"/>
    <property type="evidence" value="ECO:0007669"/>
    <property type="project" value="UniProtKB-KW"/>
</dbReference>
<evidence type="ECO:0000313" key="12">
    <source>
        <dbReference type="EMBL" id="BCA26236.1"/>
    </source>
</evidence>
<dbReference type="EMBL" id="WTFN01000020">
    <property type="protein sequence ID" value="MWK56365.1"/>
    <property type="molecule type" value="Genomic_DNA"/>
</dbReference>
<evidence type="ECO:0000313" key="13">
    <source>
        <dbReference type="EMBL" id="MDV3440769.1"/>
    </source>
</evidence>
<evidence type="ECO:0000259" key="11">
    <source>
        <dbReference type="Pfam" id="PF07219"/>
    </source>
</evidence>
<evidence type="ECO:0000256" key="5">
    <source>
        <dbReference type="ARBA" id="ARBA00022519"/>
    </source>
</evidence>
<dbReference type="NCBIfam" id="TIGR00540">
    <property type="entry name" value="TPR_hemY_coli"/>
    <property type="match status" value="1"/>
</dbReference>
<evidence type="ECO:0000313" key="15">
    <source>
        <dbReference type="Proteomes" id="UP000461288"/>
    </source>
</evidence>
<evidence type="ECO:0000256" key="7">
    <source>
        <dbReference type="ARBA" id="ARBA00022989"/>
    </source>
</evidence>
<feature type="transmembrane region" description="Helical" evidence="10">
    <location>
        <begin position="45"/>
        <end position="73"/>
    </location>
</feature>
<evidence type="ECO:0000256" key="6">
    <source>
        <dbReference type="ARBA" id="ARBA00022692"/>
    </source>
</evidence>
<dbReference type="AlphaFoldDB" id="A0A679G6P5"/>
<dbReference type="Proteomes" id="UP000461288">
    <property type="component" value="Unassembled WGS sequence"/>
</dbReference>
<evidence type="ECO:0000256" key="3">
    <source>
        <dbReference type="ARBA" id="ARBA00004744"/>
    </source>
</evidence>
<keyword evidence="4" id="KW-1003">Cell membrane</keyword>
<comment type="pathway">
    <text evidence="3">Porphyrin-containing compound metabolism; protoheme biosynthesis.</text>
</comment>
<dbReference type="PANTHER" id="PTHR14699">
    <property type="entry name" value="STI2 PROTEIN-RELATED"/>
    <property type="match status" value="1"/>
</dbReference>
<comment type="subcellular location">
    <subcellularLocation>
        <location evidence="2">Cell inner membrane</location>
        <topology evidence="2">Multi-pass membrane protein</topology>
    </subcellularLocation>
</comment>
<reference evidence="14 15" key="1">
    <citation type="submission" date="2019-12" db="EMBL/GenBank/DDBJ databases">
        <title>Draft genome sequence of Pseudomonas otitidis recovered from a chicken carcass.</title>
        <authorList>
            <person name="Vieira T.R."/>
            <person name="Oliviera E.F.C."/>
            <person name="Silva N.M.V."/>
            <person name="Sambrano G.E."/>
            <person name="Cibulski S.P."/>
            <person name="Cardoso M.R.I."/>
        </authorList>
    </citation>
    <scope>NUCLEOTIDE SEQUENCE [LARGE SCALE GENOMIC DNA]</scope>
    <source>
        <strain evidence="14 15">25_K</strain>
    </source>
</reference>
<dbReference type="InterPro" id="IPR005254">
    <property type="entry name" value="Heme_biosyn_assoc_TPR_pro"/>
</dbReference>
<dbReference type="PANTHER" id="PTHR14699:SF0">
    <property type="entry name" value="TETRATRICOPEPTIDE REPEAT PROTEIN 21 HOMOLOG"/>
    <property type="match status" value="1"/>
</dbReference>
<keyword evidence="6 10" id="KW-0812">Transmembrane</keyword>
<dbReference type="SUPFAM" id="SSF48452">
    <property type="entry name" value="TPR-like"/>
    <property type="match status" value="1"/>
</dbReference>
<name>A0A679G6P5_9GAMM</name>
<proteinExistence type="predicted"/>
<dbReference type="KEGG" id="poj:PtoMrB4_02130"/>
<dbReference type="EMBL" id="AP022642">
    <property type="protein sequence ID" value="BCA26236.1"/>
    <property type="molecule type" value="Genomic_DNA"/>
</dbReference>
<evidence type="ECO:0000256" key="4">
    <source>
        <dbReference type="ARBA" id="ARBA00022475"/>
    </source>
</evidence>
<keyword evidence="9" id="KW-0627">Porphyrin biosynthesis</keyword>
<evidence type="ECO:0000313" key="16">
    <source>
        <dbReference type="Proteomes" id="UP000501237"/>
    </source>
</evidence>
<dbReference type="UniPathway" id="UPA00252"/>
<dbReference type="RefSeq" id="WP_107328748.1">
    <property type="nucleotide sequence ID" value="NZ_AP022642.1"/>
</dbReference>
<dbReference type="GO" id="GO:0042168">
    <property type="term" value="P:heme metabolic process"/>
    <property type="evidence" value="ECO:0007669"/>
    <property type="project" value="InterPro"/>
</dbReference>
<comment type="function">
    <text evidence="1">Involved in a late step of protoheme IX synthesis.</text>
</comment>
<reference evidence="13 17" key="3">
    <citation type="submission" date="2023-10" db="EMBL/GenBank/DDBJ databases">
        <title>Pseudomonas otitidis isolated from a paediatric patient with cystic fibrosis in Chile.</title>
        <authorList>
            <person name="Amsteins-Romero L."/>
            <person name="Opazo-Capurro A."/>
            <person name="Matus-Kohler M."/>
            <person name="Gonzalez-Rocha G."/>
        </authorList>
    </citation>
    <scope>NUCLEOTIDE SEQUENCE [LARGE SCALE GENOMIC DNA]</scope>
    <source>
        <strain evidence="13 17">P-714</strain>
    </source>
</reference>
<dbReference type="EMBL" id="JAWJUL010000054">
    <property type="protein sequence ID" value="MDV3440769.1"/>
    <property type="molecule type" value="Genomic_DNA"/>
</dbReference>
<reference evidence="12 16" key="2">
    <citation type="journal article" date="2020" name="Microbiol. Resour. Announc.">
        <title>Complete genome sequence of Pseudomonas otitidis strain MrB4, isolated from Lake Biwa in Japan.</title>
        <authorList>
            <person name="Miyazaki K."/>
            <person name="Hase E."/>
            <person name="Maruya T."/>
        </authorList>
    </citation>
    <scope>NUCLEOTIDE SEQUENCE [LARGE SCALE GENOMIC DNA]</scope>
    <source>
        <strain evidence="12 16">MrB4</strain>
    </source>
</reference>
<protein>
    <submittedName>
        <fullName evidence="13">Heme biosynthesis HemY N-terminal domain-containing protein</fullName>
    </submittedName>
    <submittedName>
        <fullName evidence="12">Heme biosynthesis protein HemY</fullName>
    </submittedName>
</protein>
<evidence type="ECO:0000256" key="2">
    <source>
        <dbReference type="ARBA" id="ARBA00004429"/>
    </source>
</evidence>
<dbReference type="Proteomes" id="UP000501237">
    <property type="component" value="Chromosome"/>
</dbReference>
<dbReference type="Pfam" id="PF07219">
    <property type="entry name" value="HemY_N"/>
    <property type="match status" value="1"/>
</dbReference>
<dbReference type="InterPro" id="IPR010817">
    <property type="entry name" value="HemY_N"/>
</dbReference>
<dbReference type="InterPro" id="IPR040364">
    <property type="entry name" value="TTC21A/TTC21B"/>
</dbReference>
<keyword evidence="8 10" id="KW-0472">Membrane</keyword>
<evidence type="ECO:0000256" key="8">
    <source>
        <dbReference type="ARBA" id="ARBA00023136"/>
    </source>
</evidence>
<dbReference type="InterPro" id="IPR011990">
    <property type="entry name" value="TPR-like_helical_dom_sf"/>
</dbReference>
<dbReference type="Gene3D" id="1.25.40.10">
    <property type="entry name" value="Tetratricopeptide repeat domain"/>
    <property type="match status" value="2"/>
</dbReference>
<gene>
    <name evidence="14" type="ORF">GO594_10295</name>
    <name evidence="12" type="ORF">PtoMrB4_02130</name>
    <name evidence="13" type="ORF">R0G64_15185</name>
</gene>
<dbReference type="Proteomes" id="UP001273935">
    <property type="component" value="Unassembled WGS sequence"/>
</dbReference>
<dbReference type="GO" id="GO:0005886">
    <property type="term" value="C:plasma membrane"/>
    <property type="evidence" value="ECO:0007669"/>
    <property type="project" value="UniProtKB-SubCell"/>
</dbReference>
<evidence type="ECO:0000256" key="10">
    <source>
        <dbReference type="SAM" id="Phobius"/>
    </source>
</evidence>
<evidence type="ECO:0000256" key="1">
    <source>
        <dbReference type="ARBA" id="ARBA00002962"/>
    </source>
</evidence>
<sequence length="410" mass="45944">MRRIVLILLLVAAAVALVGVAVVQHPGYVLFAYKGFRYESSLWAFLALVAVLALLVWGVRLVLSLIFVSGGVINPWSRRNARRRVRLASEQGLLDLAEGRWARALRHLRRAAEADPQPLMFYLGAARAANRIGQYEESDQLLERALERQPQAELAIALAHAELQQERGDLNGALDTLKAMHEHHPKHHQVLRQLVQLQRQRGDLAALVGLVPELRKNKALPESEIAQLELNAWSERLVHAGQAGLNEGENALNPLIQAWQHLSAAQRAEPRLVLAFAEQLRHLGAEPEAEEAVRIALKRGYDRELVRFYGRLRGADPARQLQTAEGFLKEQPGDPVLFLTLGRLSLQNSLWGKARDYFETGLSFGREPELCGELARLLAHMGELERSNQLFQEGLAERLPRLPQPADQRA</sequence>